<reference evidence="2" key="1">
    <citation type="journal article" date="2020" name="mSystems">
        <title>Genome- and Community-Level Interaction Insights into Carbon Utilization and Element Cycling Functions of Hydrothermarchaeota in Hydrothermal Sediment.</title>
        <authorList>
            <person name="Zhou Z."/>
            <person name="Liu Y."/>
            <person name="Xu W."/>
            <person name="Pan J."/>
            <person name="Luo Z.H."/>
            <person name="Li M."/>
        </authorList>
    </citation>
    <scope>NUCLEOTIDE SEQUENCE [LARGE SCALE GENOMIC DNA]</scope>
    <source>
        <strain evidence="2">SpSt-853</strain>
    </source>
</reference>
<dbReference type="InterPro" id="IPR029030">
    <property type="entry name" value="Caspase-like_dom_sf"/>
</dbReference>
<gene>
    <name evidence="2" type="ORF">ENW48_01865</name>
</gene>
<dbReference type="GO" id="GO:0004197">
    <property type="term" value="F:cysteine-type endopeptidase activity"/>
    <property type="evidence" value="ECO:0007669"/>
    <property type="project" value="InterPro"/>
</dbReference>
<dbReference type="Pfam" id="PF00656">
    <property type="entry name" value="Peptidase_C14"/>
    <property type="match status" value="1"/>
</dbReference>
<comment type="caution">
    <text evidence="2">The sequence shown here is derived from an EMBL/GenBank/DDBJ whole genome shotgun (WGS) entry which is preliminary data.</text>
</comment>
<dbReference type="EMBL" id="DTKJ01000015">
    <property type="protein sequence ID" value="HGZ10949.1"/>
    <property type="molecule type" value="Genomic_DNA"/>
</dbReference>
<dbReference type="GO" id="GO:0005737">
    <property type="term" value="C:cytoplasm"/>
    <property type="evidence" value="ECO:0007669"/>
    <property type="project" value="TreeGrafter"/>
</dbReference>
<dbReference type="InterPro" id="IPR050452">
    <property type="entry name" value="Metacaspase"/>
</dbReference>
<protein>
    <submittedName>
        <fullName evidence="2">Caspase family protein</fullName>
    </submittedName>
</protein>
<name>A0A7C5AKT6_9BACT</name>
<feature type="domain" description="Peptidase C14 caspase" evidence="1">
    <location>
        <begin position="4"/>
        <end position="261"/>
    </location>
</feature>
<proteinExistence type="predicted"/>
<dbReference type="PANTHER" id="PTHR48104">
    <property type="entry name" value="METACASPASE-4"/>
    <property type="match status" value="1"/>
</dbReference>
<dbReference type="Gene3D" id="3.40.50.1460">
    <property type="match status" value="1"/>
</dbReference>
<evidence type="ECO:0000259" key="1">
    <source>
        <dbReference type="Pfam" id="PF00656"/>
    </source>
</evidence>
<dbReference type="GO" id="GO:0006508">
    <property type="term" value="P:proteolysis"/>
    <property type="evidence" value="ECO:0007669"/>
    <property type="project" value="InterPro"/>
</dbReference>
<dbReference type="AlphaFoldDB" id="A0A7C5AKT6"/>
<sequence length="279" mass="31318">MAKGMALTIGLNSVDPKHYSGWSGELSACEADAQDMAEIARSQGFEVELLNTPAATRANVLSRIDRAAETLAPGDFFLLTYSGHGGQLPDLNRDEPDAQDETWCLFDGELVDDELNARLAKFKPGVRILVLSDSCHSGTVVKQLYYAAHRWSPALGAPAPPPIRYRFMPPEVAHRTYRDNKEFYDPILQDPKLREAREAVKASVLLISGCQDNQLSQDGTFNGLFTGTLLKVWNAGKFKGDYHRFYREICRCMPPDQTPNFFRLGKLSRKFERQKPFTI</sequence>
<dbReference type="SUPFAM" id="SSF52129">
    <property type="entry name" value="Caspase-like"/>
    <property type="match status" value="1"/>
</dbReference>
<evidence type="ECO:0000313" key="2">
    <source>
        <dbReference type="EMBL" id="HGZ10949.1"/>
    </source>
</evidence>
<organism evidence="2">
    <name type="scientific">Desulfobacca acetoxidans</name>
    <dbReference type="NCBI Taxonomy" id="60893"/>
    <lineage>
        <taxon>Bacteria</taxon>
        <taxon>Pseudomonadati</taxon>
        <taxon>Thermodesulfobacteriota</taxon>
        <taxon>Desulfobaccia</taxon>
        <taxon>Desulfobaccales</taxon>
        <taxon>Desulfobaccaceae</taxon>
        <taxon>Desulfobacca</taxon>
    </lineage>
</organism>
<dbReference type="PANTHER" id="PTHR48104:SF30">
    <property type="entry name" value="METACASPASE-1"/>
    <property type="match status" value="1"/>
</dbReference>
<accession>A0A7C5AKT6</accession>
<dbReference type="InterPro" id="IPR011600">
    <property type="entry name" value="Pept_C14_caspase"/>
</dbReference>